<evidence type="ECO:0000256" key="4">
    <source>
        <dbReference type="ARBA" id="ARBA00023136"/>
    </source>
</evidence>
<feature type="domain" description="DUF2421" evidence="7">
    <location>
        <begin position="808"/>
        <end position="1036"/>
    </location>
</feature>
<dbReference type="Pfam" id="PF10337">
    <property type="entry name" value="ArAE_2_N"/>
    <property type="match status" value="2"/>
</dbReference>
<feature type="transmembrane region" description="Helical" evidence="6">
    <location>
        <begin position="41"/>
        <end position="60"/>
    </location>
</feature>
<dbReference type="Pfam" id="PF10334">
    <property type="entry name" value="BRE4"/>
    <property type="match status" value="1"/>
</dbReference>
<evidence type="ECO:0000259" key="7">
    <source>
        <dbReference type="Pfam" id="PF10334"/>
    </source>
</evidence>
<feature type="region of interest" description="Disordered" evidence="5">
    <location>
        <begin position="1"/>
        <end position="37"/>
    </location>
</feature>
<dbReference type="PANTHER" id="PTHR37994:SF4">
    <property type="entry name" value="ER TRANSPORTER 6TM N-TERMINAL DOMAIN-CONTAINING PROTEIN-RELATED"/>
    <property type="match status" value="1"/>
</dbReference>
<dbReference type="InterPro" id="IPR018820">
    <property type="entry name" value="BRE4-related_DUF2421"/>
</dbReference>
<name>A0A8H3ECA2_9LECA</name>
<dbReference type="PANTHER" id="PTHR37994">
    <property type="entry name" value="ARAE_2_N DOMAIN-CONTAINING PROTEIN-RELATED"/>
    <property type="match status" value="1"/>
</dbReference>
<keyword evidence="11" id="KW-1185">Reference proteome</keyword>
<reference evidence="10" key="1">
    <citation type="submission" date="2021-03" db="EMBL/GenBank/DDBJ databases">
        <authorList>
            <person name="Tagirdzhanova G."/>
        </authorList>
    </citation>
    <scope>NUCLEOTIDE SEQUENCE</scope>
</reference>
<evidence type="ECO:0000259" key="8">
    <source>
        <dbReference type="Pfam" id="PF10337"/>
    </source>
</evidence>
<feature type="transmembrane region" description="Helical" evidence="6">
    <location>
        <begin position="787"/>
        <end position="807"/>
    </location>
</feature>
<feature type="domain" description="Integral membrane bound transporter" evidence="9">
    <location>
        <begin position="667"/>
        <end position="804"/>
    </location>
</feature>
<keyword evidence="2 6" id="KW-0812">Transmembrane</keyword>
<evidence type="ECO:0000256" key="1">
    <source>
        <dbReference type="ARBA" id="ARBA00004141"/>
    </source>
</evidence>
<proteinExistence type="predicted"/>
<dbReference type="AlphaFoldDB" id="A0A8H3ECA2"/>
<feature type="region of interest" description="Disordered" evidence="5">
    <location>
        <begin position="435"/>
        <end position="458"/>
    </location>
</feature>
<dbReference type="GO" id="GO:0016020">
    <property type="term" value="C:membrane"/>
    <property type="evidence" value="ECO:0007669"/>
    <property type="project" value="UniProtKB-SubCell"/>
</dbReference>
<feature type="transmembrane region" description="Helical" evidence="6">
    <location>
        <begin position="673"/>
        <end position="693"/>
    </location>
</feature>
<evidence type="ECO:0000256" key="5">
    <source>
        <dbReference type="SAM" id="MobiDB-lite"/>
    </source>
</evidence>
<dbReference type="Proteomes" id="UP000664521">
    <property type="component" value="Unassembled WGS sequence"/>
</dbReference>
<feature type="transmembrane region" description="Helical" evidence="6">
    <location>
        <begin position="644"/>
        <end position="661"/>
    </location>
</feature>
<accession>A0A8H3ECA2</accession>
<feature type="compositionally biased region" description="Basic and acidic residues" evidence="5">
    <location>
        <begin position="8"/>
        <end position="33"/>
    </location>
</feature>
<comment type="caution">
    <text evidence="10">The sequence shown here is derived from an EMBL/GenBank/DDBJ whole genome shotgun (WGS) entry which is preliminary data.</text>
</comment>
<dbReference type="InterPro" id="IPR049453">
    <property type="entry name" value="Memb_transporter_dom"/>
</dbReference>
<feature type="transmembrane region" description="Helical" evidence="6">
    <location>
        <begin position="151"/>
        <end position="173"/>
    </location>
</feature>
<keyword evidence="4 6" id="KW-0472">Membrane</keyword>
<evidence type="ECO:0000313" key="11">
    <source>
        <dbReference type="Proteomes" id="UP000664521"/>
    </source>
</evidence>
<feature type="transmembrane region" description="Helical" evidence="6">
    <location>
        <begin position="80"/>
        <end position="97"/>
    </location>
</feature>
<feature type="transmembrane region" description="Helical" evidence="6">
    <location>
        <begin position="109"/>
        <end position="131"/>
    </location>
</feature>
<evidence type="ECO:0000259" key="9">
    <source>
        <dbReference type="Pfam" id="PF13515"/>
    </source>
</evidence>
<dbReference type="Pfam" id="PF13515">
    <property type="entry name" value="FUSC_2"/>
    <property type="match status" value="1"/>
</dbReference>
<evidence type="ECO:0000256" key="6">
    <source>
        <dbReference type="SAM" id="Phobius"/>
    </source>
</evidence>
<feature type="transmembrane region" description="Helical" evidence="6">
    <location>
        <begin position="217"/>
        <end position="236"/>
    </location>
</feature>
<evidence type="ECO:0000256" key="2">
    <source>
        <dbReference type="ARBA" id="ARBA00022692"/>
    </source>
</evidence>
<sequence>MAQSDSIARSRDAKSDDGHTEKNPRVQEPEAAKKQSLPKRIWSSLGLNTGMIIMMLKGALPPTISIALYQWSAFANHFSTLGYLVAIMATLSFAIMPRAKFFQTMMFNVFGICIGAAIALLQIYCAVQARAHTSPPQPKPSGGAPSPGAQVAGYNSSASAVCAIWLFFNIYVANLLRAARPQLQFPVIMYSIFTNVASTYAPQFAQMAQGIAFVKRLLEAFMAGFGIAAIVSVLIFPMTSREVFLKQAAGYVGALQGALKAQSAYLYSLENPDVLGTPDEENLQDTDEDLPALHQTQAHKPKPTPEAAALKAAVGAVGELYGKLSTDIAFAKREFGYCKLDASDFGELLRLLRLIMIPVMGMSSIADIFDRIADRRGWRASPSGTLEEREALKKTRDTEKSNWSKIMKSLHDPFEVLTASMDEGLRHALYTLELSKPPKSGKNETGTEGSPRSDIEAKGDLVQPGEEGFADYLTTKIDKFYEQRQLTLNEWCLQKGVDLHQKGSYDPLQASSNDQSREDHQRTQRQLYLILYMEFLLWSTGRAVIDLVKFADLKASEGVMARRRFIFPGKKRLKKWVVGALGKEDALTEHAPDTTETTNINIELGQAFQETKDPEHLPPTNAWQRFGNKIRSISHILGSQESAFGFRVAVATMSIGIVAYLQSTQRFFIVQRLLWAMIMVSIGMTVTAGAGVFGFIGRIAGTVFAMCTSLLMWYIVDGQIPGIIVLLFVFTSIEFYFVLKYPKFIIVALLSMVTQVLIVGYELQVLKVGEQVATSSGQPAYPIYELAPYRLACVSGGMLVAFFWTFFPYPLTARSKLRHDLGASLYLLANFYSCIHTTISMRLNGTEGNLDDNTSPGYRLSKARTKVFSKELALLSGLRESSAYTAFEPTFGGCFPRKQYDTIITEVQSILSFMALIAYASGLLSNEDDKDPDKATWLKTFARLVRSAKVTSHEMTSTLSLLSASVTNGNPLPPYLKAPEPYRLVAKLEEMDADILSINHIAEPGYAAFAVMQVATSLIIDDMGKLITNVKELVGEVDFSFHIVSTAASSSETLQGSLESKGKQD</sequence>
<keyword evidence="3 6" id="KW-1133">Transmembrane helix</keyword>
<dbReference type="EMBL" id="CAJPDS010000002">
    <property type="protein sequence ID" value="CAF9904216.1"/>
    <property type="molecule type" value="Genomic_DNA"/>
</dbReference>
<feature type="domain" description="Putative ER transporter 6TM N-terminal" evidence="8">
    <location>
        <begin position="41"/>
        <end position="133"/>
    </location>
</feature>
<gene>
    <name evidence="10" type="ORF">HETSPECPRED_003436</name>
</gene>
<evidence type="ECO:0000256" key="3">
    <source>
        <dbReference type="ARBA" id="ARBA00022989"/>
    </source>
</evidence>
<protein>
    <recommendedName>
        <fullName evidence="12">ER transporter 6TM N-terminal domain-containing protein</fullName>
    </recommendedName>
</protein>
<feature type="domain" description="Putative ER transporter 6TM N-terminal" evidence="8">
    <location>
        <begin position="154"/>
        <end position="439"/>
    </location>
</feature>
<organism evidence="10 11">
    <name type="scientific">Heterodermia speciosa</name>
    <dbReference type="NCBI Taxonomy" id="116794"/>
    <lineage>
        <taxon>Eukaryota</taxon>
        <taxon>Fungi</taxon>
        <taxon>Dikarya</taxon>
        <taxon>Ascomycota</taxon>
        <taxon>Pezizomycotina</taxon>
        <taxon>Lecanoromycetes</taxon>
        <taxon>OSLEUM clade</taxon>
        <taxon>Lecanoromycetidae</taxon>
        <taxon>Caliciales</taxon>
        <taxon>Physciaceae</taxon>
        <taxon>Heterodermia</taxon>
    </lineage>
</organism>
<dbReference type="OrthoDB" id="2274698at2759"/>
<evidence type="ECO:0008006" key="12">
    <source>
        <dbReference type="Google" id="ProtNLM"/>
    </source>
</evidence>
<comment type="subcellular location">
    <subcellularLocation>
        <location evidence="1">Membrane</location>
        <topology evidence="1">Multi-pass membrane protein</topology>
    </subcellularLocation>
</comment>
<evidence type="ECO:0000313" key="10">
    <source>
        <dbReference type="EMBL" id="CAF9904216.1"/>
    </source>
</evidence>
<feature type="transmembrane region" description="Helical" evidence="6">
    <location>
        <begin position="723"/>
        <end position="739"/>
    </location>
</feature>
<dbReference type="InterPro" id="IPR018823">
    <property type="entry name" value="ArAE_2_N"/>
</dbReference>
<feature type="transmembrane region" description="Helical" evidence="6">
    <location>
        <begin position="745"/>
        <end position="766"/>
    </location>
</feature>